<accession>A0A8B3XV43</accession>
<proteinExistence type="predicted"/>
<dbReference type="EMBL" id="LT629782">
    <property type="protein sequence ID" value="SDT97556.1"/>
    <property type="molecule type" value="Genomic_DNA"/>
</dbReference>
<keyword evidence="2" id="KW-1185">Reference proteome</keyword>
<evidence type="ECO:0008006" key="3">
    <source>
        <dbReference type="Google" id="ProtNLM"/>
    </source>
</evidence>
<gene>
    <name evidence="1" type="ORF">SAMN04490197_1594</name>
</gene>
<evidence type="ECO:0000313" key="1">
    <source>
        <dbReference type="EMBL" id="SDT97556.1"/>
    </source>
</evidence>
<evidence type="ECO:0000313" key="2">
    <source>
        <dbReference type="Proteomes" id="UP000183653"/>
    </source>
</evidence>
<protein>
    <recommendedName>
        <fullName evidence="3">Type III secretion effector protein</fullName>
    </recommendedName>
</protein>
<organism evidence="1 2">
    <name type="scientific">Pseudomonas orientalis</name>
    <dbReference type="NCBI Taxonomy" id="76758"/>
    <lineage>
        <taxon>Bacteria</taxon>
        <taxon>Pseudomonadati</taxon>
        <taxon>Pseudomonadota</taxon>
        <taxon>Gammaproteobacteria</taxon>
        <taxon>Pseudomonadales</taxon>
        <taxon>Pseudomonadaceae</taxon>
        <taxon>Pseudomonas</taxon>
    </lineage>
</organism>
<sequence length="285" mass="30632">MLVSNVNYAVSGYAEASSGLSASGLSNEIMPASPAEQLNSLVGELERLLGLLSSRFEAKSKVSPSPAPAVNNLPYNREVTPGEFIRGTAANTGVKPDDIFKDFYQMTEGNCVTISAIKAAMMKFGHNPHGIYKSIHATDAGYHIVMRDGCKLDITHDELEEAKAGADFGADRPNDVLVNAQFLYAVSAKRAYHENNDGIGKQSFAAAMRSLNDGEYPGQALRRLGLKDFVAPASLEDFLSGAIGTVDNGVHSMAVVDGFLDVYGFKQPMRDRGWSSHRAIGLKLL</sequence>
<dbReference type="AlphaFoldDB" id="A0A8B3XV43"/>
<name>A0A8B3XV43_9PSED</name>
<dbReference type="Proteomes" id="UP000183653">
    <property type="component" value="Chromosome I"/>
</dbReference>
<reference evidence="1 2" key="1">
    <citation type="submission" date="2016-10" db="EMBL/GenBank/DDBJ databases">
        <authorList>
            <person name="Varghese N."/>
            <person name="Submissions S."/>
        </authorList>
    </citation>
    <scope>NUCLEOTIDE SEQUENCE [LARGE SCALE GENOMIC DNA]</scope>
    <source>
        <strain evidence="1 2">BS2775</strain>
    </source>
</reference>